<dbReference type="Pfam" id="PF01535">
    <property type="entry name" value="PPR"/>
    <property type="match status" value="1"/>
</dbReference>
<dbReference type="OrthoDB" id="680059at2759"/>
<feature type="repeat" description="PPR" evidence="2">
    <location>
        <begin position="167"/>
        <end position="203"/>
    </location>
</feature>
<evidence type="ECO:0000313" key="4">
    <source>
        <dbReference type="Proteomes" id="UP000708148"/>
    </source>
</evidence>
<dbReference type="Gene3D" id="1.25.40.10">
    <property type="entry name" value="Tetratricopeptide repeat domain"/>
    <property type="match status" value="2"/>
</dbReference>
<dbReference type="GO" id="GO:0003729">
    <property type="term" value="F:mRNA binding"/>
    <property type="evidence" value="ECO:0007669"/>
    <property type="project" value="TreeGrafter"/>
</dbReference>
<dbReference type="AlphaFoldDB" id="A0A8S1ITY7"/>
<proteinExistence type="predicted"/>
<dbReference type="InterPro" id="IPR011990">
    <property type="entry name" value="TPR-like_helical_dom_sf"/>
</dbReference>
<name>A0A8S1ITY7_9CHLO</name>
<dbReference type="GO" id="GO:0007005">
    <property type="term" value="P:mitochondrion organization"/>
    <property type="evidence" value="ECO:0007669"/>
    <property type="project" value="TreeGrafter"/>
</dbReference>
<sequence>MLGAHARQANVEGGSAVYGSICRSGVRPDIFTYLAMFNMIASHGKEVSQATGQQARQGALGWQDANRSRIKLWQSDYSKLWHWEKDMRQRFKLQHDTLTLKALMRAYSRVGKVDDVVRVLHEEVNAGRLKVQADAYAIAIGAAARWQKMDAALKLHEQMVKRGVPATVQTYNSLMVGLKHKSATKHTNTMRLLRQMQADGLRPDAVTYHVLVSIACSSGDVGDGLRWVEEMMRRRIRPVPETWANLVAACVDGRHSLELEKVVGMMDERQEELMRSVLDEL</sequence>
<reference evidence="3" key="1">
    <citation type="submission" date="2020-12" db="EMBL/GenBank/DDBJ databases">
        <authorList>
            <person name="Iha C."/>
        </authorList>
    </citation>
    <scope>NUCLEOTIDE SEQUENCE</scope>
</reference>
<dbReference type="EMBL" id="CAJHUC010000607">
    <property type="protein sequence ID" value="CAD7697122.1"/>
    <property type="molecule type" value="Genomic_DNA"/>
</dbReference>
<dbReference type="PANTHER" id="PTHR47934:SF6">
    <property type="entry name" value="MITOCHONDRIAL GROUP I INTRON SPLICING FACTOR CCM1-RELATED"/>
    <property type="match status" value="1"/>
</dbReference>
<dbReference type="Pfam" id="PF13041">
    <property type="entry name" value="PPR_2"/>
    <property type="match status" value="1"/>
</dbReference>
<evidence type="ECO:0000256" key="1">
    <source>
        <dbReference type="ARBA" id="ARBA00022737"/>
    </source>
</evidence>
<dbReference type="Pfam" id="PF13812">
    <property type="entry name" value="PPR_3"/>
    <property type="match status" value="1"/>
</dbReference>
<protein>
    <recommendedName>
        <fullName evidence="5">Pentatricopeptide repeat-containing protein</fullName>
    </recommendedName>
</protein>
<dbReference type="PROSITE" id="PS51375">
    <property type="entry name" value="PPR"/>
    <property type="match status" value="2"/>
</dbReference>
<evidence type="ECO:0000313" key="3">
    <source>
        <dbReference type="EMBL" id="CAD7697122.1"/>
    </source>
</evidence>
<organism evidence="3 4">
    <name type="scientific">Ostreobium quekettii</name>
    <dbReference type="NCBI Taxonomy" id="121088"/>
    <lineage>
        <taxon>Eukaryota</taxon>
        <taxon>Viridiplantae</taxon>
        <taxon>Chlorophyta</taxon>
        <taxon>core chlorophytes</taxon>
        <taxon>Ulvophyceae</taxon>
        <taxon>TCBD clade</taxon>
        <taxon>Bryopsidales</taxon>
        <taxon>Ostreobineae</taxon>
        <taxon>Ostreobiaceae</taxon>
        <taxon>Ostreobium</taxon>
    </lineage>
</organism>
<dbReference type="Proteomes" id="UP000708148">
    <property type="component" value="Unassembled WGS sequence"/>
</dbReference>
<gene>
    <name evidence="3" type="ORF">OSTQU699_LOCUS2483</name>
</gene>
<dbReference type="GO" id="GO:0005739">
    <property type="term" value="C:mitochondrion"/>
    <property type="evidence" value="ECO:0007669"/>
    <property type="project" value="TreeGrafter"/>
</dbReference>
<keyword evidence="1" id="KW-0677">Repeat</keyword>
<comment type="caution">
    <text evidence="3">The sequence shown here is derived from an EMBL/GenBank/DDBJ whole genome shotgun (WGS) entry which is preliminary data.</text>
</comment>
<keyword evidence="4" id="KW-1185">Reference proteome</keyword>
<feature type="repeat" description="PPR" evidence="2">
    <location>
        <begin position="204"/>
        <end position="238"/>
    </location>
</feature>
<dbReference type="GO" id="GO:0006396">
    <property type="term" value="P:RNA processing"/>
    <property type="evidence" value="ECO:0007669"/>
    <property type="project" value="TreeGrafter"/>
</dbReference>
<accession>A0A8S1ITY7</accession>
<dbReference type="NCBIfam" id="TIGR00756">
    <property type="entry name" value="PPR"/>
    <property type="match status" value="2"/>
</dbReference>
<evidence type="ECO:0008006" key="5">
    <source>
        <dbReference type="Google" id="ProtNLM"/>
    </source>
</evidence>
<dbReference type="InterPro" id="IPR051114">
    <property type="entry name" value="Mito_RNA_Proc_CCM1"/>
</dbReference>
<evidence type="ECO:0000256" key="2">
    <source>
        <dbReference type="PROSITE-ProRule" id="PRU00708"/>
    </source>
</evidence>
<dbReference type="PANTHER" id="PTHR47934">
    <property type="entry name" value="PENTATRICOPEPTIDE REPEAT-CONTAINING PROTEIN PET309, MITOCHONDRIAL"/>
    <property type="match status" value="1"/>
</dbReference>
<dbReference type="InterPro" id="IPR002885">
    <property type="entry name" value="PPR_rpt"/>
</dbReference>